<dbReference type="SUPFAM" id="SSF48403">
    <property type="entry name" value="Ankyrin repeat"/>
    <property type="match status" value="1"/>
</dbReference>
<dbReference type="InterPro" id="IPR002110">
    <property type="entry name" value="Ankyrin_rpt"/>
</dbReference>
<evidence type="ECO:0000313" key="5">
    <source>
        <dbReference type="Proteomes" id="UP000663879"/>
    </source>
</evidence>
<organism evidence="4 5">
    <name type="scientific">Brachionus calyciflorus</name>
    <dbReference type="NCBI Taxonomy" id="104777"/>
    <lineage>
        <taxon>Eukaryota</taxon>
        <taxon>Metazoa</taxon>
        <taxon>Spiralia</taxon>
        <taxon>Gnathifera</taxon>
        <taxon>Rotifera</taxon>
        <taxon>Eurotatoria</taxon>
        <taxon>Monogononta</taxon>
        <taxon>Pseudotrocha</taxon>
        <taxon>Ploima</taxon>
        <taxon>Brachionidae</taxon>
        <taxon>Brachionus</taxon>
    </lineage>
</organism>
<dbReference type="EMBL" id="CAJNOC010000051">
    <property type="protein sequence ID" value="CAF0710062.1"/>
    <property type="molecule type" value="Genomic_DNA"/>
</dbReference>
<evidence type="ECO:0000256" key="2">
    <source>
        <dbReference type="ARBA" id="ARBA00023043"/>
    </source>
</evidence>
<dbReference type="Gene3D" id="1.25.40.20">
    <property type="entry name" value="Ankyrin repeat-containing domain"/>
    <property type="match status" value="1"/>
</dbReference>
<dbReference type="PANTHER" id="PTHR24198">
    <property type="entry name" value="ANKYRIN REPEAT AND PROTEIN KINASE DOMAIN-CONTAINING PROTEIN"/>
    <property type="match status" value="1"/>
</dbReference>
<keyword evidence="2 3" id="KW-0040">ANK repeat</keyword>
<dbReference type="OrthoDB" id="46564at2759"/>
<keyword evidence="5" id="KW-1185">Reference proteome</keyword>
<dbReference type="AlphaFoldDB" id="A0A813M044"/>
<reference evidence="4" key="1">
    <citation type="submission" date="2021-02" db="EMBL/GenBank/DDBJ databases">
        <authorList>
            <person name="Nowell W R."/>
        </authorList>
    </citation>
    <scope>NUCLEOTIDE SEQUENCE</scope>
    <source>
        <strain evidence="4">Ploen Becks lab</strain>
    </source>
</reference>
<proteinExistence type="predicted"/>
<dbReference type="PROSITE" id="PS50088">
    <property type="entry name" value="ANK_REPEAT"/>
    <property type="match status" value="1"/>
</dbReference>
<dbReference type="InterPro" id="IPR036770">
    <property type="entry name" value="Ankyrin_rpt-contain_sf"/>
</dbReference>
<evidence type="ECO:0000256" key="3">
    <source>
        <dbReference type="PROSITE-ProRule" id="PRU00023"/>
    </source>
</evidence>
<dbReference type="PROSITE" id="PS50297">
    <property type="entry name" value="ANK_REP_REGION"/>
    <property type="match status" value="1"/>
</dbReference>
<comment type="caution">
    <text evidence="4">The sequence shown here is derived from an EMBL/GenBank/DDBJ whole genome shotgun (WGS) entry which is preliminary data.</text>
</comment>
<accession>A0A813M044</accession>
<dbReference type="PANTHER" id="PTHR24198:SF165">
    <property type="entry name" value="ANKYRIN REPEAT-CONTAINING PROTEIN-RELATED"/>
    <property type="match status" value="1"/>
</dbReference>
<dbReference type="Proteomes" id="UP000663879">
    <property type="component" value="Unassembled WGS sequence"/>
</dbReference>
<sequence length="519" mass="61162">MNCFKFLKLRQNKVEHCAKFSNSVDKINEILVKNGKNKISNIYFSPNSTENEQIDKLGSILFELILTDYRLNNSTIYNFIIDCLTIINNTNFLNINNIKNFLNQTILHLACENNDLKLCKLLVKNGADFFLEDNYLQTPFVLAAKRNYFNILEIFCSSIQNGQNNTQVLRATYNACCSGNEKIVEYLFEKFSLHTEDLINLKHFSNSNKISELNLLHVCCYKSHLNIVNFLLSKFRNSSQKSEYLNSAFNEYRDSTSLEEAFKGFVSLNLNVNKNNLNDVKFFQKTKILEFKKLINLLIENGARFSNNFVLSNGLVKLVYNTYIGNKKDTDFLHFLNCCIFLFKFNLNEIFLFENEIFQRKEFISKESNDKEWPSREHCFNLKEMLNDFLFHVYSICSKVIKDHKASCLNMYIELIVNLHYSGQFLLNVKNYQYLKERNLDIYELLCDIAKEPFTLKNLCSNSLRKTMRCYGIEKVKQLHIPEELKKEIFLSTMSRAYQPEFDYYTYFLLKNINDKTRN</sequence>
<dbReference type="SMART" id="SM00248">
    <property type="entry name" value="ANK"/>
    <property type="match status" value="3"/>
</dbReference>
<evidence type="ECO:0000313" key="4">
    <source>
        <dbReference type="EMBL" id="CAF0710062.1"/>
    </source>
</evidence>
<gene>
    <name evidence="4" type="ORF">OXX778_LOCUS895</name>
</gene>
<name>A0A813M044_9BILA</name>
<evidence type="ECO:0000256" key="1">
    <source>
        <dbReference type="ARBA" id="ARBA00022737"/>
    </source>
</evidence>
<feature type="repeat" description="ANK" evidence="3">
    <location>
        <begin position="102"/>
        <end position="134"/>
    </location>
</feature>
<keyword evidence="1" id="KW-0677">Repeat</keyword>
<protein>
    <submittedName>
        <fullName evidence="4">Uncharacterized protein</fullName>
    </submittedName>
</protein>
<dbReference type="Pfam" id="PF12796">
    <property type="entry name" value="Ank_2"/>
    <property type="match status" value="1"/>
</dbReference>